<dbReference type="Proteomes" id="UP001429100">
    <property type="component" value="Unassembled WGS sequence"/>
</dbReference>
<dbReference type="CDD" id="cd18787">
    <property type="entry name" value="SF2_C_DEAD"/>
    <property type="match status" value="1"/>
</dbReference>
<dbReference type="InterPro" id="IPR011545">
    <property type="entry name" value="DEAD/DEAH_box_helicase_dom"/>
</dbReference>
<evidence type="ECO:0000256" key="1">
    <source>
        <dbReference type="ARBA" id="ARBA00022741"/>
    </source>
</evidence>
<keyword evidence="1 6" id="KW-0547">Nucleotide-binding</keyword>
<dbReference type="Proteomes" id="UP000199752">
    <property type="component" value="Chromosome 6"/>
</dbReference>
<dbReference type="AlphaFoldDB" id="A0A0S4THK9"/>
<dbReference type="SUPFAM" id="SSF52540">
    <property type="entry name" value="P-loop containing nucleoside triphosphate hydrolases"/>
    <property type="match status" value="1"/>
</dbReference>
<evidence type="ECO:0000259" key="9">
    <source>
        <dbReference type="PROSITE" id="PS51194"/>
    </source>
</evidence>
<keyword evidence="2 6" id="KW-0378">Hydrolase</keyword>
<keyword evidence="5 7" id="KW-0694">RNA-binding</keyword>
<dbReference type="VEuPathDB" id="CryptoDB:GY17_00000182"/>
<evidence type="ECO:0000256" key="2">
    <source>
        <dbReference type="ARBA" id="ARBA00022801"/>
    </source>
</evidence>
<dbReference type="EC" id="3.6.4.13" evidence="7"/>
<feature type="domain" description="Helicase C-terminal" evidence="9">
    <location>
        <begin position="343"/>
        <end position="491"/>
    </location>
</feature>
<dbReference type="SMART" id="SM00490">
    <property type="entry name" value="HELICc"/>
    <property type="match status" value="1"/>
</dbReference>
<proteinExistence type="inferred from homology"/>
<dbReference type="InterPro" id="IPR014001">
    <property type="entry name" value="Helicase_ATP-bd"/>
</dbReference>
<dbReference type="PROSITE" id="PS51192">
    <property type="entry name" value="HELICASE_ATP_BIND_1"/>
    <property type="match status" value="1"/>
</dbReference>
<keyword evidence="12" id="KW-1185">Reference proteome</keyword>
<organism evidence="10">
    <name type="scientific">Cryptosporidium hominis</name>
    <dbReference type="NCBI Taxonomy" id="237895"/>
    <lineage>
        <taxon>Eukaryota</taxon>
        <taxon>Sar</taxon>
        <taxon>Alveolata</taxon>
        <taxon>Apicomplexa</taxon>
        <taxon>Conoidasida</taxon>
        <taxon>Coccidia</taxon>
        <taxon>Eucoccidiorida</taxon>
        <taxon>Eimeriorina</taxon>
        <taxon>Cryptosporidiidae</taxon>
        <taxon>Cryptosporidium</taxon>
    </lineage>
</organism>
<reference evidence="10" key="2">
    <citation type="submission" date="2015-08" db="EMBL/GenBank/DDBJ databases">
        <authorList>
            <person name="Babu N.S."/>
            <person name="Beckwith C.J."/>
            <person name="Beseler K.G."/>
            <person name="Brison A."/>
            <person name="Carone J.V."/>
            <person name="Caskin T.P."/>
            <person name="Diamond M."/>
            <person name="Durham M.E."/>
            <person name="Foxe J.M."/>
            <person name="Go M."/>
            <person name="Henderson B.A."/>
            <person name="Jones I.B."/>
            <person name="McGettigan J.A."/>
            <person name="Micheletti S.J."/>
            <person name="Nasrallah M.E."/>
            <person name="Ortiz D."/>
            <person name="Piller C.R."/>
            <person name="Privatt S.R."/>
            <person name="Schneider S.L."/>
            <person name="Sharp S."/>
            <person name="Smith T.C."/>
            <person name="Stanton J.D."/>
            <person name="Ullery H.E."/>
            <person name="Wilson R.J."/>
            <person name="Serrano M.G."/>
            <person name="Buck G."/>
            <person name="Lee V."/>
            <person name="Wang Y."/>
            <person name="Carvalho R."/>
            <person name="Voegtly L."/>
            <person name="Shi R."/>
            <person name="Duckworth R."/>
            <person name="Johnson A."/>
            <person name="Loviza R."/>
            <person name="Walstead R."/>
            <person name="Shah Z."/>
            <person name="Kiflezghi M."/>
            <person name="Wade K."/>
            <person name="Ball S.L."/>
            <person name="Bradley K.W."/>
            <person name="Asai D.J."/>
            <person name="Bowman C.A."/>
            <person name="Russell D.A."/>
            <person name="Pope W.H."/>
            <person name="Jacobs-Sera D."/>
            <person name="Hendrix R.W."/>
            <person name="Hatfull G.F."/>
        </authorList>
    </citation>
    <scope>NUCLEOTIDE SEQUENCE [LARGE SCALE GENOMIC DNA]</scope>
</reference>
<dbReference type="VEuPathDB" id="CryptoDB:Chro.60215"/>
<feature type="domain" description="Helicase ATP-binding" evidence="8">
    <location>
        <begin position="54"/>
        <end position="248"/>
    </location>
</feature>
<reference evidence="11 12" key="3">
    <citation type="submission" date="2017-10" db="EMBL/GenBank/DDBJ databases">
        <title>Consistent, comparative and evidence-based genome annotation and re-annotation for the closely-related species, Cryptosporidium parvum, C. hominis and C. tyzzeri.</title>
        <authorList>
            <person name="Baptista R.P."/>
            <person name="Li Y."/>
            <person name="Sateriale A."/>
            <person name="Striepen B."/>
            <person name="Kissinger J.C."/>
        </authorList>
    </citation>
    <scope>NUCLEOTIDE SEQUENCE [LARGE SCALE GENOMIC DNA]</scope>
    <source>
        <strain evidence="11">30976</strain>
    </source>
</reference>
<dbReference type="VEuPathDB" id="CryptoDB:ChTU502y2012_406g0610"/>
<evidence type="ECO:0000313" key="12">
    <source>
        <dbReference type="Proteomes" id="UP001429100"/>
    </source>
</evidence>
<evidence type="ECO:0000256" key="7">
    <source>
        <dbReference type="RuleBase" id="RU365068"/>
    </source>
</evidence>
<keyword evidence="3 6" id="KW-0347">Helicase</keyword>
<evidence type="ECO:0000313" key="10">
    <source>
        <dbReference type="EMBL" id="CUV06603.1"/>
    </source>
</evidence>
<evidence type="ECO:0000313" key="11">
    <source>
        <dbReference type="EMBL" id="PPS97711.1"/>
    </source>
</evidence>
<dbReference type="GO" id="GO:0016787">
    <property type="term" value="F:hydrolase activity"/>
    <property type="evidence" value="ECO:0007669"/>
    <property type="project" value="UniProtKB-KW"/>
</dbReference>
<gene>
    <name evidence="10" type="ORF">CHUDEA6_1780</name>
    <name evidence="11" type="ORF">GY17_00000182</name>
</gene>
<evidence type="ECO:0000256" key="6">
    <source>
        <dbReference type="RuleBase" id="RU000492"/>
    </source>
</evidence>
<protein>
    <recommendedName>
        <fullName evidence="7">ATP-dependent RNA helicase</fullName>
        <ecNumber evidence="7">3.6.4.13</ecNumber>
    </recommendedName>
</protein>
<comment type="catalytic activity">
    <reaction evidence="7">
        <text>ATP + H2O = ADP + phosphate + H(+)</text>
        <dbReference type="Rhea" id="RHEA:13065"/>
        <dbReference type="ChEBI" id="CHEBI:15377"/>
        <dbReference type="ChEBI" id="CHEBI:15378"/>
        <dbReference type="ChEBI" id="CHEBI:30616"/>
        <dbReference type="ChEBI" id="CHEBI:43474"/>
        <dbReference type="ChEBI" id="CHEBI:456216"/>
        <dbReference type="EC" id="3.6.4.13"/>
    </reaction>
</comment>
<dbReference type="InterPro" id="IPR027417">
    <property type="entry name" value="P-loop_NTPase"/>
</dbReference>
<comment type="similarity">
    <text evidence="6">Belongs to the DEAD box helicase family.</text>
</comment>
<dbReference type="VEuPathDB" id="CryptoDB:CHUDEA6_1780"/>
<dbReference type="InterPro" id="IPR001650">
    <property type="entry name" value="Helicase_C-like"/>
</dbReference>
<comment type="function">
    <text evidence="7">RNA helicase.</text>
</comment>
<accession>A0A0S4THK9</accession>
<dbReference type="PROSITE" id="PS00039">
    <property type="entry name" value="DEAD_ATP_HELICASE"/>
    <property type="match status" value="1"/>
</dbReference>
<keyword evidence="4 6" id="KW-0067">ATP-binding</keyword>
<dbReference type="GO" id="GO:0003723">
    <property type="term" value="F:RNA binding"/>
    <property type="evidence" value="ECO:0007669"/>
    <property type="project" value="UniProtKB-UniRule"/>
</dbReference>
<dbReference type="EMBL" id="JTAI01000007">
    <property type="protein sequence ID" value="PPS97711.1"/>
    <property type="molecule type" value="Genomic_DNA"/>
</dbReference>
<reference evidence="11 12" key="1">
    <citation type="submission" date="2014-11" db="EMBL/GenBank/DDBJ databases">
        <title>Comparative genomic analysis of Cryptosporidium hominis reveals occurrence of genetic recombination in virulent subtypes.</title>
        <authorList>
            <person name="Guo Y."/>
            <person name="Tang K."/>
            <person name="Frace M."/>
            <person name="Li N."/>
            <person name="Roellig D.M."/>
            <person name="Sammons S."/>
            <person name="Knipe K."/>
            <person name="Rowe L."/>
            <person name="Feng Y."/>
            <person name="Xiao L."/>
        </authorList>
    </citation>
    <scope>NUCLEOTIDE SEQUENCE [LARGE SCALE GENOMIC DNA]</scope>
    <source>
        <strain evidence="11">30976</strain>
    </source>
</reference>
<dbReference type="Pfam" id="PF00271">
    <property type="entry name" value="Helicase_C"/>
    <property type="match status" value="1"/>
</dbReference>
<dbReference type="Gene3D" id="3.40.50.300">
    <property type="entry name" value="P-loop containing nucleotide triphosphate hydrolases"/>
    <property type="match status" value="2"/>
</dbReference>
<dbReference type="GO" id="GO:0003724">
    <property type="term" value="F:RNA helicase activity"/>
    <property type="evidence" value="ECO:0007669"/>
    <property type="project" value="UniProtKB-EC"/>
</dbReference>
<name>A0A0S4THK9_CRYHO</name>
<dbReference type="OrthoDB" id="337625at2759"/>
<evidence type="ECO:0000256" key="4">
    <source>
        <dbReference type="ARBA" id="ARBA00022840"/>
    </source>
</evidence>
<evidence type="ECO:0000259" key="8">
    <source>
        <dbReference type="PROSITE" id="PS51192"/>
    </source>
</evidence>
<dbReference type="PANTHER" id="PTHR24031">
    <property type="entry name" value="RNA HELICASE"/>
    <property type="match status" value="1"/>
</dbReference>
<dbReference type="Pfam" id="PF00270">
    <property type="entry name" value="DEAD"/>
    <property type="match status" value="1"/>
</dbReference>
<dbReference type="SMART" id="SM00487">
    <property type="entry name" value="DEXDc"/>
    <property type="match status" value="1"/>
</dbReference>
<sequence length="581" mass="66632">MFSQDLKKNDLPDDIRLKVSHNIRFSDFPLHRCLIDALFSNGFIFPSPVQYHILSQGVIEENLLVQAKSGTGKTIAFVLFIFNKLLDSLDNCLERSNLCFELKSLFIAPTREICIQINKTISMFLNSIKDIYSIDSVCCIGGSPIFEDFGKFHFNIPTLLVSTPGRFIQLMNYESNNFFSIEMFKDSLFFIIFDEADRLLEDCFIDQSKYILELCLGSTVAQFIACSATFPIDKLQLLKRTLYKININSRDEKLFKLRQIQLCSSFTTKNVNVGYLEVLNHVQDIRNADVMYPNSRLSVSNTLENPVLKNMIFFLYDSFLSEIFQLDGLSENNYNQWAYIVNSIVDILIRVPFRQSLVFTNNGSVGYKVMSALNSLNIPTLYTNGKRSQIEREEIITSLLENKCRVVVCSDLLARGIDIRMIDLVINIDVPIDRETFLHRAGRSGRFGQKGIVICIPSNKQDYDSFLYFFNQLGINSLRFSDCFMQPEKKCGSYPFTCDNLYLNLYDFVPTQSKLNSCESVLFSPKISGCKFPNKKSDNTNSSCSNIDQIYQNYQETINNLKITSVDRTVLNSWRHIGITT</sequence>
<dbReference type="PROSITE" id="PS51194">
    <property type="entry name" value="HELICASE_CTER"/>
    <property type="match status" value="1"/>
</dbReference>
<evidence type="ECO:0000256" key="5">
    <source>
        <dbReference type="ARBA" id="ARBA00022884"/>
    </source>
</evidence>
<comment type="domain">
    <text evidence="7">The Q motif is unique to and characteristic of the DEAD box family of RNA helicases and controls ATP binding and hydrolysis.</text>
</comment>
<dbReference type="InterPro" id="IPR000629">
    <property type="entry name" value="RNA-helicase_DEAD-box_CS"/>
</dbReference>
<evidence type="ECO:0000256" key="3">
    <source>
        <dbReference type="ARBA" id="ARBA00022806"/>
    </source>
</evidence>
<dbReference type="GO" id="GO:0005524">
    <property type="term" value="F:ATP binding"/>
    <property type="evidence" value="ECO:0007669"/>
    <property type="project" value="UniProtKB-UniRule"/>
</dbReference>
<dbReference type="EMBL" id="LN877952">
    <property type="protein sequence ID" value="CUV06603.1"/>
    <property type="molecule type" value="Genomic_DNA"/>
</dbReference>